<sequence length="450" mass="52226">MQEQQFFEERLTKSVGQFDITGKTLLMPDMSPFGSRLLTSCFRAYGIPAQVMPTYDGLELGKEYTSGKECFPCQVTLGDILYYLKQEKERLGAEFSPGDYVYFMPEADGPCRFGMYNKMHRLVLDKFPEFEDVNITYLSSTDTYSSSMIMPEEKSKLFRRLAYVATIISDVLDRVVWRVRPYEKVPGETDAFMEGALQEMRDKIESIGESRDFNALYTLLEDIVKRASKLMDPDKPRRPLIGIIGEIYLRTHPQSNQHLIKEIETHGGEVVDASLGEWFNFVAYSNLRDTRRQWTQSWKKGDIQGMFNASRKWLDYQIEIKYQLWRQDQTFSRARKHLDIHEDHRIASLESRLDNDRLFNFDIGTEAAISIGGALEYVHENYDGVVNVFPFTCMPSTICSAILKPILLEKKVPYLDASYDGSIQPNRELAIRTFMYQAQQRQSRRNQAEK</sequence>
<reference evidence="1" key="1">
    <citation type="submission" date="2010-05" db="EMBL/GenBank/DDBJ databases">
        <title>The draft genome of Desulfonatronospira thiodismutans ASO3-1.</title>
        <authorList>
            <consortium name="US DOE Joint Genome Institute (JGI-PGF)"/>
            <person name="Lucas S."/>
            <person name="Copeland A."/>
            <person name="Lapidus A."/>
            <person name="Cheng J.-F."/>
            <person name="Bruce D."/>
            <person name="Goodwin L."/>
            <person name="Pitluck S."/>
            <person name="Chertkov O."/>
            <person name="Brettin T."/>
            <person name="Detter J.C."/>
            <person name="Han C."/>
            <person name="Land M.L."/>
            <person name="Hauser L."/>
            <person name="Kyrpides N."/>
            <person name="Mikhailova N."/>
            <person name="Muyzer G."/>
            <person name="Woyke T."/>
        </authorList>
    </citation>
    <scope>NUCLEOTIDE SEQUENCE [LARGE SCALE GENOMIC DNA]</scope>
    <source>
        <strain evidence="1">ASO3-1</strain>
    </source>
</reference>
<name>D6SNW5_9BACT</name>
<protein>
    <recommendedName>
        <fullName evidence="3">CoA-substrate-specific enzyme activase</fullName>
    </recommendedName>
</protein>
<gene>
    <name evidence="1" type="ORF">Dthio_PD1800</name>
</gene>
<evidence type="ECO:0008006" key="3">
    <source>
        <dbReference type="Google" id="ProtNLM"/>
    </source>
</evidence>
<evidence type="ECO:0000313" key="1">
    <source>
        <dbReference type="EMBL" id="EFI34441.1"/>
    </source>
</evidence>
<dbReference type="EMBL" id="ACJN02000002">
    <property type="protein sequence ID" value="EFI34441.1"/>
    <property type="molecule type" value="Genomic_DNA"/>
</dbReference>
<dbReference type="Proteomes" id="UP000005496">
    <property type="component" value="Unassembled WGS sequence"/>
</dbReference>
<keyword evidence="2" id="KW-1185">Reference proteome</keyword>
<dbReference type="PANTHER" id="PTHR32329:SF2">
    <property type="entry name" value="BIFUNCTIONAL PROTEIN [INCLUDES 2-HYDROXYACYL-COA DEHYDRATASE (N-TER) AND ITS ACTIVATOR DOMAIN (C_TERM)"/>
    <property type="match status" value="1"/>
</dbReference>
<dbReference type="RefSeq" id="WP_008869763.1">
    <property type="nucleotide sequence ID" value="NZ_ACJN02000002.1"/>
</dbReference>
<evidence type="ECO:0000313" key="2">
    <source>
        <dbReference type="Proteomes" id="UP000005496"/>
    </source>
</evidence>
<dbReference type="eggNOG" id="COG3581">
    <property type="taxonomic scope" value="Bacteria"/>
</dbReference>
<organism evidence="1 2">
    <name type="scientific">Desulfonatronospira thiodismutans ASO3-1</name>
    <dbReference type="NCBI Taxonomy" id="555779"/>
    <lineage>
        <taxon>Bacteria</taxon>
        <taxon>Pseudomonadati</taxon>
        <taxon>Thermodesulfobacteriota</taxon>
        <taxon>Desulfovibrionia</taxon>
        <taxon>Desulfovibrionales</taxon>
        <taxon>Desulfonatronovibrionaceae</taxon>
        <taxon>Desulfonatronospira</taxon>
    </lineage>
</organism>
<dbReference type="AlphaFoldDB" id="D6SNW5"/>
<proteinExistence type="predicted"/>
<dbReference type="PANTHER" id="PTHR32329">
    <property type="entry name" value="BIFUNCTIONAL PROTEIN [INCLUDES 2-HYDROXYACYL-COA DEHYDRATASE (N-TER) AND ITS ACTIVATOR DOMAIN (C_TERM)-RELATED"/>
    <property type="match status" value="1"/>
</dbReference>
<comment type="caution">
    <text evidence="1">The sequence shown here is derived from an EMBL/GenBank/DDBJ whole genome shotgun (WGS) entry which is preliminary data.</text>
</comment>
<dbReference type="OrthoDB" id="9780120at2"/>
<dbReference type="InterPro" id="IPR051805">
    <property type="entry name" value="Dehydratase_Activator_Redct"/>
</dbReference>
<accession>D6SNW5</accession>